<evidence type="ECO:0000256" key="11">
    <source>
        <dbReference type="ARBA" id="ARBA00023303"/>
    </source>
</evidence>
<evidence type="ECO:0008006" key="16">
    <source>
        <dbReference type="Google" id="ProtNLM"/>
    </source>
</evidence>
<dbReference type="STRING" id="69974.MPLDJ20_50004"/>
<evidence type="ECO:0000256" key="2">
    <source>
        <dbReference type="ARBA" id="ARBA00006920"/>
    </source>
</evidence>
<feature type="transmembrane region" description="Helical" evidence="13">
    <location>
        <begin position="48"/>
        <end position="75"/>
    </location>
</feature>
<dbReference type="GO" id="GO:0016020">
    <property type="term" value="C:membrane"/>
    <property type="evidence" value="ECO:0007669"/>
    <property type="project" value="UniProtKB-SubCell"/>
</dbReference>
<proteinExistence type="inferred from homology"/>
<evidence type="ECO:0000313" key="14">
    <source>
        <dbReference type="EMBL" id="CDX24174.1"/>
    </source>
</evidence>
<evidence type="ECO:0000256" key="6">
    <source>
        <dbReference type="ARBA" id="ARBA00022826"/>
    </source>
</evidence>
<protein>
    <recommendedName>
        <fullName evidence="16">DUF1211 domain-containing protein</fullName>
    </recommendedName>
</protein>
<evidence type="ECO:0000256" key="8">
    <source>
        <dbReference type="ARBA" id="ARBA00022989"/>
    </source>
</evidence>
<keyword evidence="10 13" id="KW-0472">Membrane</keyword>
<evidence type="ECO:0000313" key="15">
    <source>
        <dbReference type="Proteomes" id="UP000045285"/>
    </source>
</evidence>
<dbReference type="Proteomes" id="UP000045285">
    <property type="component" value="Unassembled WGS sequence"/>
</dbReference>
<evidence type="ECO:0000256" key="7">
    <source>
        <dbReference type="ARBA" id="ARBA00022958"/>
    </source>
</evidence>
<evidence type="ECO:0000256" key="12">
    <source>
        <dbReference type="ARBA" id="ARBA00034430"/>
    </source>
</evidence>
<reference evidence="15" key="1">
    <citation type="submission" date="2014-08" db="EMBL/GenBank/DDBJ databases">
        <authorList>
            <person name="Moulin L."/>
        </authorList>
    </citation>
    <scope>NUCLEOTIDE SEQUENCE [LARGE SCALE GENOMIC DNA]</scope>
</reference>
<comment type="subcellular location">
    <subcellularLocation>
        <location evidence="1">Membrane</location>
        <topology evidence="1">Multi-pass membrane protein</topology>
    </subcellularLocation>
</comment>
<dbReference type="EMBL" id="CCMZ01000034">
    <property type="protein sequence ID" value="CDX24174.1"/>
    <property type="molecule type" value="Genomic_DNA"/>
</dbReference>
<name>A0A090E3Y6_MESPL</name>
<evidence type="ECO:0000256" key="13">
    <source>
        <dbReference type="SAM" id="Phobius"/>
    </source>
</evidence>
<keyword evidence="3" id="KW-0813">Transport</keyword>
<keyword evidence="11" id="KW-0407">Ion channel</keyword>
<evidence type="ECO:0000256" key="5">
    <source>
        <dbReference type="ARBA" id="ARBA00022692"/>
    </source>
</evidence>
<dbReference type="GO" id="GO:0015252">
    <property type="term" value="F:proton channel activity"/>
    <property type="evidence" value="ECO:0007669"/>
    <property type="project" value="InterPro"/>
</dbReference>
<keyword evidence="9" id="KW-0406">Ion transport</keyword>
<feature type="transmembrane region" description="Helical" evidence="13">
    <location>
        <begin position="90"/>
        <end position="112"/>
    </location>
</feature>
<evidence type="ECO:0000256" key="10">
    <source>
        <dbReference type="ARBA" id="ARBA00023136"/>
    </source>
</evidence>
<accession>A0A090E3Y6</accession>
<dbReference type="AlphaFoldDB" id="A0A090E3Y6"/>
<keyword evidence="15" id="KW-1185">Reference proteome</keyword>
<keyword evidence="5 13" id="KW-0812">Transmembrane</keyword>
<gene>
    <name evidence="14" type="ORF">MPL3356_40728</name>
</gene>
<organism evidence="14 15">
    <name type="scientific">Mesorhizobium plurifarium</name>
    <dbReference type="NCBI Taxonomy" id="69974"/>
    <lineage>
        <taxon>Bacteria</taxon>
        <taxon>Pseudomonadati</taxon>
        <taxon>Pseudomonadota</taxon>
        <taxon>Alphaproteobacteria</taxon>
        <taxon>Hyphomicrobiales</taxon>
        <taxon>Phyllobacteriaceae</taxon>
        <taxon>Mesorhizobium</taxon>
    </lineage>
</organism>
<dbReference type="PANTHER" id="PTHR31462:SF5">
    <property type="entry name" value="ENDOSOMAL_LYSOSOMAL PROTON CHANNEL TMEM175"/>
    <property type="match status" value="1"/>
</dbReference>
<comment type="catalytic activity">
    <reaction evidence="12">
        <text>K(+)(in) = K(+)(out)</text>
        <dbReference type="Rhea" id="RHEA:29463"/>
        <dbReference type="ChEBI" id="CHEBI:29103"/>
    </reaction>
</comment>
<keyword evidence="8 13" id="KW-1133">Transmembrane helix</keyword>
<keyword evidence="7" id="KW-0630">Potassium</keyword>
<evidence type="ECO:0000256" key="3">
    <source>
        <dbReference type="ARBA" id="ARBA00022448"/>
    </source>
</evidence>
<dbReference type="InterPro" id="IPR010617">
    <property type="entry name" value="TMEM175-like"/>
</dbReference>
<evidence type="ECO:0000256" key="9">
    <source>
        <dbReference type="ARBA" id="ARBA00023065"/>
    </source>
</evidence>
<keyword evidence="4" id="KW-0633">Potassium transport</keyword>
<dbReference type="GO" id="GO:0005267">
    <property type="term" value="F:potassium channel activity"/>
    <property type="evidence" value="ECO:0007669"/>
    <property type="project" value="UniProtKB-KW"/>
</dbReference>
<keyword evidence="6" id="KW-0631">Potassium channel</keyword>
<feature type="transmembrane region" description="Helical" evidence="13">
    <location>
        <begin position="119"/>
        <end position="142"/>
    </location>
</feature>
<dbReference type="Pfam" id="PF06736">
    <property type="entry name" value="TMEM175"/>
    <property type="match status" value="1"/>
</dbReference>
<evidence type="ECO:0000256" key="1">
    <source>
        <dbReference type="ARBA" id="ARBA00004141"/>
    </source>
</evidence>
<comment type="similarity">
    <text evidence="2">Belongs to the TMEM175 family.</text>
</comment>
<evidence type="ECO:0000256" key="4">
    <source>
        <dbReference type="ARBA" id="ARBA00022538"/>
    </source>
</evidence>
<feature type="transmembrane region" description="Helical" evidence="13">
    <location>
        <begin position="169"/>
        <end position="199"/>
    </location>
</feature>
<feature type="transmembrane region" description="Helical" evidence="13">
    <location>
        <begin position="15"/>
        <end position="36"/>
    </location>
</feature>
<dbReference type="PANTHER" id="PTHR31462">
    <property type="entry name" value="ENDOSOMAL/LYSOSOMAL POTASSIUM CHANNEL TMEM175"/>
    <property type="match status" value="1"/>
</dbReference>
<sequence length="210" mass="23233">MKRPLEPSAEGRGRIVGITDGVFAIALTLIVLEIRVPSHEVVHSEGELLAAILALGPRFLTYALSFLTLTIFWFGQQAQHGLIARSDRRLATLNLCFLAFIALLPFSTDLLADFLEFRIAVLVYWLNLLMLGATLFASWWYADRNGMVAEDVDAGTRHTVYNRIVRAQILWAVGAALCLITPLLSIGFILLVQLIYAAAPRASLLRKLIG</sequence>